<evidence type="ECO:0000313" key="5">
    <source>
        <dbReference type="Proteomes" id="UP000325933"/>
    </source>
</evidence>
<evidence type="ECO:0000313" key="6">
    <source>
        <dbReference type="Proteomes" id="UP000326364"/>
    </source>
</evidence>
<dbReference type="EMBL" id="VYQA01000006">
    <property type="protein sequence ID" value="KAA9030200.1"/>
    <property type="molecule type" value="Genomic_DNA"/>
</dbReference>
<dbReference type="RefSeq" id="WP_150425613.1">
    <property type="nucleotide sequence ID" value="NZ_VYQA01000006.1"/>
</dbReference>
<evidence type="ECO:0000313" key="3">
    <source>
        <dbReference type="EMBL" id="KAA9017610.1"/>
    </source>
</evidence>
<dbReference type="EMBL" id="VYQB01000006">
    <property type="protein sequence ID" value="KAA9017610.1"/>
    <property type="molecule type" value="Genomic_DNA"/>
</dbReference>
<dbReference type="Proteomes" id="UP000325933">
    <property type="component" value="Unassembled WGS sequence"/>
</dbReference>
<feature type="region of interest" description="Disordered" evidence="1">
    <location>
        <begin position="25"/>
        <end position="67"/>
    </location>
</feature>
<dbReference type="Proteomes" id="UP000326364">
    <property type="component" value="Unassembled WGS sequence"/>
</dbReference>
<comment type="caution">
    <text evidence="4">The sequence shown here is derived from an EMBL/GenBank/DDBJ whole genome shotgun (WGS) entry which is preliminary data.</text>
</comment>
<proteinExistence type="predicted"/>
<gene>
    <name evidence="4" type="ORF">F4U95_10365</name>
    <name evidence="3" type="ORF">F4U96_10420</name>
</gene>
<feature type="compositionally biased region" description="Pro residues" evidence="1">
    <location>
        <begin position="25"/>
        <end position="56"/>
    </location>
</feature>
<keyword evidence="2" id="KW-0732">Signal</keyword>
<accession>A0A5J5I2U3</accession>
<dbReference type="AlphaFoldDB" id="A0A5J5I2U3"/>
<evidence type="ECO:0000313" key="4">
    <source>
        <dbReference type="EMBL" id="KAA9030200.1"/>
    </source>
</evidence>
<keyword evidence="6" id="KW-1185">Reference proteome</keyword>
<evidence type="ECO:0000256" key="2">
    <source>
        <dbReference type="SAM" id="SignalP"/>
    </source>
</evidence>
<sequence length="164" mass="17097">MVERLALSMLMIFAAPAMMAATAPSAPPAVAAPPAAAPPAAAPPAAAPPAAAPPAIAPTVSDSRGLSCTADDRSVREIVIDFTGGRWRDAGGDWNKIAAQDDATITLVKQGGGMISSILSDTRRVERLDRTTLILSTQLHAGLIDETRSYRCKIVPPFNAKRQI</sequence>
<evidence type="ECO:0000256" key="1">
    <source>
        <dbReference type="SAM" id="MobiDB-lite"/>
    </source>
</evidence>
<organism evidence="4 5">
    <name type="scientific">Sphingobium limneticum</name>
    <dbReference type="NCBI Taxonomy" id="1007511"/>
    <lineage>
        <taxon>Bacteria</taxon>
        <taxon>Pseudomonadati</taxon>
        <taxon>Pseudomonadota</taxon>
        <taxon>Alphaproteobacteria</taxon>
        <taxon>Sphingomonadales</taxon>
        <taxon>Sphingomonadaceae</taxon>
        <taxon>Sphingobium</taxon>
    </lineage>
</organism>
<feature type="signal peptide" evidence="2">
    <location>
        <begin position="1"/>
        <end position="20"/>
    </location>
</feature>
<name>A0A5J5I2U3_9SPHN</name>
<protein>
    <submittedName>
        <fullName evidence="4">Uncharacterized protein</fullName>
    </submittedName>
</protein>
<reference evidence="5 6" key="1">
    <citation type="submission" date="2019-09" db="EMBL/GenBank/DDBJ databases">
        <authorList>
            <person name="Feng G."/>
        </authorList>
    </citation>
    <scope>NUCLEOTIDE SEQUENCE [LARGE SCALE GENOMIC DNA]</scope>
    <source>
        <strain evidence="4 5">KACC 19283</strain>
        <strain evidence="3 6">KACC 19284</strain>
    </source>
</reference>
<feature type="chain" id="PRO_5023924435" evidence="2">
    <location>
        <begin position="21"/>
        <end position="164"/>
    </location>
</feature>